<dbReference type="EMBL" id="PXYI01000001">
    <property type="protein sequence ID" value="PSJ43094.1"/>
    <property type="molecule type" value="Genomic_DNA"/>
</dbReference>
<dbReference type="Gene3D" id="3.30.160.250">
    <property type="match status" value="1"/>
</dbReference>
<name>A0A2P7QYQ7_9SPHN</name>
<reference evidence="1 2" key="1">
    <citation type="submission" date="2018-03" db="EMBL/GenBank/DDBJ databases">
        <title>The draft genome of Sphingosinicella sp. GL-C-18.</title>
        <authorList>
            <person name="Liu L."/>
            <person name="Li L."/>
            <person name="Liang L."/>
            <person name="Zhang X."/>
            <person name="Wang T."/>
        </authorList>
    </citation>
    <scope>NUCLEOTIDE SEQUENCE [LARGE SCALE GENOMIC DNA]</scope>
    <source>
        <strain evidence="1 2">GL-C-18</strain>
    </source>
</reference>
<evidence type="ECO:0008006" key="3">
    <source>
        <dbReference type="Google" id="ProtNLM"/>
    </source>
</evidence>
<protein>
    <recommendedName>
        <fullName evidence="3">HicB family protein</fullName>
    </recommendedName>
</protein>
<dbReference type="Proteomes" id="UP000241167">
    <property type="component" value="Unassembled WGS sequence"/>
</dbReference>
<evidence type="ECO:0000313" key="2">
    <source>
        <dbReference type="Proteomes" id="UP000241167"/>
    </source>
</evidence>
<keyword evidence="2" id="KW-1185">Reference proteome</keyword>
<dbReference type="SUPFAM" id="SSF143100">
    <property type="entry name" value="TTHA1013/TTHA0281-like"/>
    <property type="match status" value="1"/>
</dbReference>
<comment type="caution">
    <text evidence="1">The sequence shown here is derived from an EMBL/GenBank/DDBJ whole genome shotgun (WGS) entry which is preliminary data.</text>
</comment>
<gene>
    <name evidence="1" type="ORF">C7I55_01515</name>
</gene>
<sequence length="69" mass="7338">MVLVTFPDVPEAVVCAEGEQAALDRAPEVLDVVLSGYAAEARPIPEPSDICGAPMVSTDRFGRRVGPLW</sequence>
<dbReference type="AlphaFoldDB" id="A0A2P7QYQ7"/>
<proteinExistence type="predicted"/>
<organism evidence="1 2">
    <name type="scientific">Allosphingosinicella deserti</name>
    <dbReference type="NCBI Taxonomy" id="2116704"/>
    <lineage>
        <taxon>Bacteria</taxon>
        <taxon>Pseudomonadati</taxon>
        <taxon>Pseudomonadota</taxon>
        <taxon>Alphaproteobacteria</taxon>
        <taxon>Sphingomonadales</taxon>
        <taxon>Sphingomonadaceae</taxon>
        <taxon>Allosphingosinicella</taxon>
    </lineage>
</organism>
<dbReference type="InterPro" id="IPR035069">
    <property type="entry name" value="TTHA1013/TTHA0281-like"/>
</dbReference>
<evidence type="ECO:0000313" key="1">
    <source>
        <dbReference type="EMBL" id="PSJ43094.1"/>
    </source>
</evidence>
<accession>A0A2P7QYQ7</accession>